<dbReference type="OrthoDB" id="512787at2759"/>
<evidence type="ECO:0000313" key="4">
    <source>
        <dbReference type="EMBL" id="GIM08362.1"/>
    </source>
</evidence>
<name>A0A8J4CF35_9CHLO</name>
<keyword evidence="5" id="KW-1185">Reference proteome</keyword>
<dbReference type="Proteomes" id="UP000747110">
    <property type="component" value="Unassembled WGS sequence"/>
</dbReference>
<accession>A0A8J4CF35</accession>
<dbReference type="PANTHER" id="PTHR36014">
    <property type="entry name" value="OS03G0176600 PROTEIN"/>
    <property type="match status" value="1"/>
</dbReference>
<comment type="caution">
    <text evidence="3">The sequence shown here is derived from an EMBL/GenBank/DDBJ whole genome shotgun (WGS) entry which is preliminary data.</text>
</comment>
<evidence type="ECO:0000256" key="1">
    <source>
        <dbReference type="SAM" id="MobiDB-lite"/>
    </source>
</evidence>
<feature type="domain" description="DUF7880" evidence="2">
    <location>
        <begin position="109"/>
        <end position="232"/>
    </location>
</feature>
<feature type="region of interest" description="Disordered" evidence="1">
    <location>
        <begin position="23"/>
        <end position="43"/>
    </location>
</feature>
<evidence type="ECO:0000259" key="2">
    <source>
        <dbReference type="Pfam" id="PF25306"/>
    </source>
</evidence>
<organism evidence="3 5">
    <name type="scientific">Volvox reticuliferus</name>
    <dbReference type="NCBI Taxonomy" id="1737510"/>
    <lineage>
        <taxon>Eukaryota</taxon>
        <taxon>Viridiplantae</taxon>
        <taxon>Chlorophyta</taxon>
        <taxon>core chlorophytes</taxon>
        <taxon>Chlorophyceae</taxon>
        <taxon>CS clade</taxon>
        <taxon>Chlamydomonadales</taxon>
        <taxon>Volvocaceae</taxon>
        <taxon>Volvox</taxon>
    </lineage>
</organism>
<protein>
    <recommendedName>
        <fullName evidence="2">DUF7880 domain-containing protein</fullName>
    </recommendedName>
</protein>
<dbReference type="InterPro" id="IPR057202">
    <property type="entry name" value="DUF7880"/>
</dbReference>
<dbReference type="Pfam" id="PF25306">
    <property type="entry name" value="DUF7880"/>
    <property type="match status" value="1"/>
</dbReference>
<dbReference type="EMBL" id="BNCQ01000027">
    <property type="protein sequence ID" value="GIM08362.1"/>
    <property type="molecule type" value="Genomic_DNA"/>
</dbReference>
<reference evidence="3" key="1">
    <citation type="journal article" date="2021" name="Proc. Natl. Acad. Sci. U.S.A.">
        <title>Three genomes in the algal genus Volvox reveal the fate of a haploid sex-determining region after a transition to homothallism.</title>
        <authorList>
            <person name="Yamamoto K."/>
            <person name="Hamaji T."/>
            <person name="Kawai-Toyooka H."/>
            <person name="Matsuzaki R."/>
            <person name="Takahashi F."/>
            <person name="Nishimura Y."/>
            <person name="Kawachi M."/>
            <person name="Noguchi H."/>
            <person name="Minakuchi Y."/>
            <person name="Umen J.G."/>
            <person name="Toyoda A."/>
            <person name="Nozaki H."/>
        </authorList>
    </citation>
    <scope>NUCLEOTIDE SEQUENCE</scope>
    <source>
        <strain evidence="4">NIES-3785</strain>
        <strain evidence="3">NIES-3786</strain>
    </source>
</reference>
<proteinExistence type="predicted"/>
<dbReference type="AlphaFoldDB" id="A0A8J4CF35"/>
<dbReference type="EMBL" id="BNCP01000016">
    <property type="protein sequence ID" value="GIL79752.1"/>
    <property type="molecule type" value="Genomic_DNA"/>
</dbReference>
<sequence length="277" mass="28901">MATTQLLRPCALHRASAPFQRTAQSSAAVGQAGPGPGSSSTPTVVPSAASCISPVKATRLQTASLDRRDVLLLSSSLVVSHLAQLTGSSPVHAAGQGLNRYIRRKTLDPLETYVPLVLEARSVLSQAKSLAAKDIGAARDLLRQGPYSGLRDNIRAIGEYAARDGRTNEVGPLVTGFFKALESYDQLLYNALREKTTLRPEDVEACIQDIYLAFDRLLATVPADILDRANRVLEVAAAKAAGGAAGAASSSPGAAANGNGGASVLDDEAAELVMLLR</sequence>
<evidence type="ECO:0000313" key="5">
    <source>
        <dbReference type="Proteomes" id="UP000747110"/>
    </source>
</evidence>
<dbReference type="Proteomes" id="UP000722791">
    <property type="component" value="Unassembled WGS sequence"/>
</dbReference>
<dbReference type="PANTHER" id="PTHR36014:SF1">
    <property type="entry name" value="OS03G0176700 PROTEIN"/>
    <property type="match status" value="1"/>
</dbReference>
<gene>
    <name evidence="3" type="ORF">Vretifemale_9057</name>
    <name evidence="4" type="ORF">Vretimale_12347</name>
</gene>
<evidence type="ECO:0000313" key="3">
    <source>
        <dbReference type="EMBL" id="GIL79752.1"/>
    </source>
</evidence>